<reference evidence="1" key="1">
    <citation type="journal article" date="2020" name="mSystems">
        <title>Genome- and Community-Level Interaction Insights into Carbon Utilization and Element Cycling Functions of Hydrothermarchaeota in Hydrothermal Sediment.</title>
        <authorList>
            <person name="Zhou Z."/>
            <person name="Liu Y."/>
            <person name="Xu W."/>
            <person name="Pan J."/>
            <person name="Luo Z.H."/>
            <person name="Li M."/>
        </authorList>
    </citation>
    <scope>NUCLEOTIDE SEQUENCE [LARGE SCALE GENOMIC DNA]</scope>
    <source>
        <strain evidence="1">SpSt-34</strain>
    </source>
</reference>
<comment type="caution">
    <text evidence="1">The sequence shown here is derived from an EMBL/GenBank/DDBJ whole genome shotgun (WGS) entry which is preliminary data.</text>
</comment>
<dbReference type="Pfam" id="PF04465">
    <property type="entry name" value="DUF499"/>
    <property type="match status" value="1"/>
</dbReference>
<protein>
    <submittedName>
        <fullName evidence="1">DUF499 domain-containing protein</fullName>
    </submittedName>
</protein>
<name>A0A7C2P626_UNCW3</name>
<dbReference type="InterPro" id="IPR007555">
    <property type="entry name" value="DUF499"/>
</dbReference>
<gene>
    <name evidence="1" type="ORF">ENQ77_00915</name>
</gene>
<sequence>MEVWEDVYDARLDDKAAPDLGDILKGEEEPIYSNPKEFFSRTYLTKSMEELIEDIAETLKNGKGGAIYLLTSLFGGGKTHTQIALYHAFSDPATLKEINEKLAAKIAEAGKPIIIVMDGSRADLIPHPKEPYKAEGFTIKTIWGMLAYRLGSYSKVKHLDSEKAPAPDVTLLKSILSESKEPILILMDEIVHYIFNMDKSLDLKDYGEKVLLFLDYLSRAVEDTPKIVLVASVQAEYRKVEGQKKLLEEDVFMGYAGKVLRNLSRESTKTVIPISPDDVAKVLQKRIFKKIPENEAWKARDELYKKYRELPELFGVESDWQYSTETGRIATAKDTYPFHPKYIEVLQEFVTRNRDLQKTRDAIRITRKVVRRILRLKKETSFIMPWHIDLKDNDIRTRILTQSHSEFRDVVSRDIVSEEGRLGSVIECSKSELAYKIATTVFLKTYTYETFKEPLKVFPDTKEIALMVYEPENFITEGLTPLDIKDTLAEMVSRLPHFTSESGRYWFTPYPSVIEYVEKKAAEKLREPRLELYRAITECAKNILIKKERRGIEERGEIFDEKTTEVIGYGDVLEEITIDDEPQPRLVVLIKPEINEEDVRNIILMKGKEGRRTYRNTIVVVCPHQQLDFKTLLTFAAKIKSAEEVMYSLAEYYKDKDIRNLQEKKLKEYIQDNNRLLNEHLLSALTRIAYPAKVAGKDEIKWTTTSAASAIIPQVEAGLKNPATGPKIRTDISFKDLADFLKMNQNWDLIEGTNRYTFRGILDTFYTVTSAPLTTRHTIEQAVRSGIETFDIGIMMDGKLYWKQIAPQNGAEIPNNIKDDAEILPYRIAAALMKENLQAESGIKRIGKEVHEIWFEVEIAGKRIRLEDLSNQKDWEKILKNGTILKKERMIATGFILTLKPSSLTIKTGEEVKVGVRIEPIDSYDFPISIEVEKGTVKPGKGKAPLEATWELGALEDIGDHTFKIKAIGEDGTESISNLTVRVESLEEEIETEKLDLTHVGAKLTQIIPKNLISMQMATETLSKLNQEATVPQLLITFESNINFSCEDIDSKLAGYLVQKLRDIEMIIKPKETKFIGILKLKQPITLDSSKIPAFTPLSEKVIFKLRVMKNESHNFRRSITDKISD</sequence>
<organism evidence="1">
    <name type="scientific">candidate division WOR-3 bacterium</name>
    <dbReference type="NCBI Taxonomy" id="2052148"/>
    <lineage>
        <taxon>Bacteria</taxon>
        <taxon>Bacteria division WOR-3</taxon>
    </lineage>
</organism>
<evidence type="ECO:0000313" key="1">
    <source>
        <dbReference type="EMBL" id="HEN27235.1"/>
    </source>
</evidence>
<dbReference type="EMBL" id="DSOL01000024">
    <property type="protein sequence ID" value="HEN27235.1"/>
    <property type="molecule type" value="Genomic_DNA"/>
</dbReference>
<proteinExistence type="predicted"/>
<dbReference type="AlphaFoldDB" id="A0A7C2P626"/>
<accession>A0A7C2P626</accession>